<dbReference type="InterPro" id="IPR019383">
    <property type="entry name" value="Golgin_A_7/ERF4"/>
</dbReference>
<dbReference type="STRING" id="100816.A0A175WJN8"/>
<feature type="region of interest" description="Disordered" evidence="7">
    <location>
        <begin position="173"/>
        <end position="223"/>
    </location>
</feature>
<feature type="region of interest" description="Disordered" evidence="7">
    <location>
        <begin position="323"/>
        <end position="405"/>
    </location>
</feature>
<feature type="compositionally biased region" description="Basic and acidic residues" evidence="7">
    <location>
        <begin position="334"/>
        <end position="343"/>
    </location>
</feature>
<organism evidence="9 10">
    <name type="scientific">Madurella mycetomatis</name>
    <dbReference type="NCBI Taxonomy" id="100816"/>
    <lineage>
        <taxon>Eukaryota</taxon>
        <taxon>Fungi</taxon>
        <taxon>Dikarya</taxon>
        <taxon>Ascomycota</taxon>
        <taxon>Pezizomycotina</taxon>
        <taxon>Sordariomycetes</taxon>
        <taxon>Sordariomycetidae</taxon>
        <taxon>Sordariales</taxon>
        <taxon>Sordariales incertae sedis</taxon>
        <taxon>Madurella</taxon>
    </lineage>
</organism>
<dbReference type="OrthoDB" id="5377273at2759"/>
<feature type="region of interest" description="Disordered" evidence="7">
    <location>
        <begin position="558"/>
        <end position="589"/>
    </location>
</feature>
<evidence type="ECO:0000256" key="4">
    <source>
        <dbReference type="ARBA" id="ARBA00018463"/>
    </source>
</evidence>
<feature type="compositionally biased region" description="Basic residues" evidence="7">
    <location>
        <begin position="35"/>
        <end position="44"/>
    </location>
</feature>
<protein>
    <recommendedName>
        <fullName evidence="4">Ras modification protein ERF4</fullName>
    </recommendedName>
</protein>
<evidence type="ECO:0000256" key="2">
    <source>
        <dbReference type="ARBA" id="ARBA00007732"/>
    </source>
</evidence>
<name>A0A175WJN8_9PEZI</name>
<feature type="region of interest" description="Disordered" evidence="7">
    <location>
        <begin position="258"/>
        <end position="297"/>
    </location>
</feature>
<evidence type="ECO:0000256" key="7">
    <source>
        <dbReference type="SAM" id="MobiDB-lite"/>
    </source>
</evidence>
<dbReference type="Pfam" id="PF10256">
    <property type="entry name" value="Erf4"/>
    <property type="match status" value="1"/>
</dbReference>
<sequence length="589" mass="63524">MGRQPRLAYWQKSTTRPLRGSCEAESESPVYSTGKRGKKKKKKGNTALQSLGGRLGGRRGKIFPTASPTAAAPCPPPHTKTTALDASAGTRPSPAANPTVSSPSQRPSNPPIPSSAPPVPITSTGSPPENSLLQKGLGSAQHSVLQSPFRNHLPPASFRADSFQRPLRHLSAGRLWNPTNSTPRTLAPPAATRRRRRPSTPPPPPVPLARPAPDVTIDPADSIGAAAGDYPLLTLHEQVPGRPSVSNRASLQFERNAGVEQRIGLPPSLRHSYDEKRVSPAPSPVDETEAGPSRQPATHLLVPESRRFRSRSRGQSLTKLQVPFGLSFGHGPKQKVDKGKGKEGMAPPENAGDDFPPDLERGLDGPNNRHSTASGISGIGSAISSDSSIMGDPDEPADHGEEWGPQHPCFPHLNPHVPVDSPEYTTTRIIRVRRDWLLEGDLAPTFSNLYPDILDPAGVSEQEFRRIIDKLNSELVPIFSPYDWRNILDGVLGVATGWLWDDFGFTAVKSRLRNLDKWIEQWNAQMEKTVGAEEGAVPPKIVPLKRTGYMTLDIQIPDPEIAPASPTTPSASRDGPPLPSEPPAATTIH</sequence>
<accession>A0A175WJN8</accession>
<dbReference type="AlphaFoldDB" id="A0A175WJN8"/>
<feature type="compositionally biased region" description="Polar residues" evidence="7">
    <location>
        <begin position="140"/>
        <end position="149"/>
    </location>
</feature>
<keyword evidence="10" id="KW-1185">Reference proteome</keyword>
<dbReference type="VEuPathDB" id="FungiDB:MMYC01_200301"/>
<keyword evidence="6" id="KW-0472">Membrane</keyword>
<dbReference type="PANTHER" id="PTHR13254">
    <property type="entry name" value="GOLGI AUTOANTIGEN, GOLGIN SUBFAMILY A, 7"/>
    <property type="match status" value="1"/>
</dbReference>
<evidence type="ECO:0000256" key="3">
    <source>
        <dbReference type="ARBA" id="ARBA00011396"/>
    </source>
</evidence>
<dbReference type="EMBL" id="LCTW02000002">
    <property type="protein sequence ID" value="KXX83190.1"/>
    <property type="molecule type" value="Genomic_DNA"/>
</dbReference>
<comment type="subcellular location">
    <subcellularLocation>
        <location evidence="1">Endoplasmic reticulum membrane</location>
        <topology evidence="1">Peripheral membrane protein</topology>
    </subcellularLocation>
</comment>
<proteinExistence type="inferred from homology"/>
<evidence type="ECO:0000256" key="1">
    <source>
        <dbReference type="ARBA" id="ARBA00004406"/>
    </source>
</evidence>
<reference evidence="9 10" key="1">
    <citation type="journal article" date="2016" name="Genome Announc.">
        <title>Genome Sequence of Madurella mycetomatis mm55, Isolated from a Human Mycetoma Case in Sudan.</title>
        <authorList>
            <person name="Smit S."/>
            <person name="Derks M.F."/>
            <person name="Bervoets S."/>
            <person name="Fahal A."/>
            <person name="van Leeuwen W."/>
            <person name="van Belkum A."/>
            <person name="van de Sande W.W."/>
        </authorList>
    </citation>
    <scope>NUCLEOTIDE SEQUENCE [LARGE SCALE GENOMIC DNA]</scope>
    <source>
        <strain evidence="10">mm55</strain>
    </source>
</reference>
<feature type="compositionally biased region" description="Pro residues" evidence="7">
    <location>
        <begin position="108"/>
        <end position="120"/>
    </location>
</feature>
<keyword evidence="5" id="KW-0256">Endoplasmic reticulum</keyword>
<dbReference type="GO" id="GO:0005789">
    <property type="term" value="C:endoplasmic reticulum membrane"/>
    <property type="evidence" value="ECO:0007669"/>
    <property type="project" value="UniProtKB-SubCell"/>
</dbReference>
<feature type="compositionally biased region" description="Low complexity" evidence="7">
    <location>
        <begin position="181"/>
        <end position="191"/>
    </location>
</feature>
<feature type="compositionally biased region" description="Pro residues" evidence="7">
    <location>
        <begin position="199"/>
        <end position="210"/>
    </location>
</feature>
<evidence type="ECO:0000313" key="9">
    <source>
        <dbReference type="EMBL" id="KXX83190.1"/>
    </source>
</evidence>
<dbReference type="GO" id="GO:0031211">
    <property type="term" value="C:endoplasmic reticulum palmitoyltransferase complex"/>
    <property type="evidence" value="ECO:0007669"/>
    <property type="project" value="TreeGrafter"/>
</dbReference>
<feature type="domain" description="Golgin subfamily A member 7/ERF4" evidence="8">
    <location>
        <begin position="429"/>
        <end position="553"/>
    </location>
</feature>
<evidence type="ECO:0000256" key="5">
    <source>
        <dbReference type="ARBA" id="ARBA00022824"/>
    </source>
</evidence>
<feature type="compositionally biased region" description="Low complexity" evidence="7">
    <location>
        <begin position="373"/>
        <end position="391"/>
    </location>
</feature>
<dbReference type="GO" id="GO:0006612">
    <property type="term" value="P:protein targeting to membrane"/>
    <property type="evidence" value="ECO:0007669"/>
    <property type="project" value="TreeGrafter"/>
</dbReference>
<evidence type="ECO:0000259" key="8">
    <source>
        <dbReference type="Pfam" id="PF10256"/>
    </source>
</evidence>
<evidence type="ECO:0000313" key="10">
    <source>
        <dbReference type="Proteomes" id="UP000078237"/>
    </source>
</evidence>
<dbReference type="InterPro" id="IPR051371">
    <property type="entry name" value="Ras_palmitoyltransferase"/>
</dbReference>
<dbReference type="Proteomes" id="UP000078237">
    <property type="component" value="Unassembled WGS sequence"/>
</dbReference>
<dbReference type="PANTHER" id="PTHR13254:SF0">
    <property type="entry name" value="GOLGIN SUBFAMILY A MEMBER 7_ERF4 DOMAIN-CONTAINING PROTEIN"/>
    <property type="match status" value="1"/>
</dbReference>
<evidence type="ECO:0000256" key="6">
    <source>
        <dbReference type="ARBA" id="ARBA00023136"/>
    </source>
</evidence>
<gene>
    <name evidence="9" type="ORF">MMYC01_200301</name>
</gene>
<comment type="similarity">
    <text evidence="2">Belongs to the ERF4 family.</text>
</comment>
<comment type="caution">
    <text evidence="9">The sequence shown here is derived from an EMBL/GenBank/DDBJ whole genome shotgun (WGS) entry which is preliminary data.</text>
</comment>
<feature type="compositionally biased region" description="Polar residues" evidence="7">
    <location>
        <begin position="96"/>
        <end position="106"/>
    </location>
</feature>
<feature type="region of interest" description="Disordered" evidence="7">
    <location>
        <begin position="1"/>
        <end position="157"/>
    </location>
</feature>
<comment type="subunit">
    <text evidence="3">Interacts with ERF2.</text>
</comment>